<proteinExistence type="predicted"/>
<dbReference type="KEGG" id="rer:RER_28800"/>
<gene>
    <name evidence="1" type="ordered locus">RER_28800</name>
</gene>
<dbReference type="RefSeq" id="WP_020907606.1">
    <property type="nucleotide sequence ID" value="NC_012490.1"/>
</dbReference>
<protein>
    <submittedName>
        <fullName evidence="1">Uncharacterized protein</fullName>
    </submittedName>
</protein>
<name>C0ZZ03_RHOE4</name>
<dbReference type="HOGENOM" id="CLU_2059563_0_0_11"/>
<organism evidence="1">
    <name type="scientific">Rhodococcus erythropolis (strain PR4 / NBRC 100887)</name>
    <dbReference type="NCBI Taxonomy" id="234621"/>
    <lineage>
        <taxon>Bacteria</taxon>
        <taxon>Bacillati</taxon>
        <taxon>Actinomycetota</taxon>
        <taxon>Actinomycetes</taxon>
        <taxon>Mycobacteriales</taxon>
        <taxon>Nocardiaceae</taxon>
        <taxon>Rhodococcus</taxon>
        <taxon>Rhodococcus erythropolis group</taxon>
    </lineage>
</organism>
<dbReference type="Proteomes" id="UP000002204">
    <property type="component" value="Chromosome"/>
</dbReference>
<sequence length="119" mass="12748">MASSAVISIVAHTDQGLRLIPGLTTPSSRVYRDALREAFTPPGSDPAIAEAFDLAANSEEGFPIPLAAIFAPTSPGLAIDQIAHELPDLHTDISEMLVTLEQLTTDRPMDDITLFVSYE</sequence>
<reference evidence="1" key="1">
    <citation type="journal article" date="2006" name="Environ. Microbiol.">
        <title>Sequence analysis of three plasmids harboured in Rhodococcus erythropolis strain PR4.</title>
        <authorList>
            <person name="Sekine M."/>
            <person name="Tanikawa S."/>
            <person name="Omata S."/>
            <person name="Saito M."/>
            <person name="Fujisawa T."/>
            <person name="Tsukatani N."/>
            <person name="Tajima T."/>
            <person name="Sekigawa T."/>
            <person name="Kosugi H."/>
            <person name="Matsuo Y."/>
            <person name="Nishiko R."/>
            <person name="Imamura K."/>
            <person name="Ito M."/>
            <person name="Narita H."/>
            <person name="Tago S."/>
            <person name="Fujita N."/>
            <person name="Harayama S."/>
        </authorList>
    </citation>
    <scope>NUCLEOTIDE SEQUENCE [LARGE SCALE GENOMIC DNA]</scope>
    <source>
        <strain evidence="1">PR4</strain>
    </source>
</reference>
<dbReference type="PATRIC" id="fig|234621.6.peg.3380"/>
<dbReference type="AlphaFoldDB" id="C0ZZ03"/>
<accession>C0ZZ03</accession>
<evidence type="ECO:0000313" key="1">
    <source>
        <dbReference type="EMBL" id="BAH33588.1"/>
    </source>
</evidence>
<dbReference type="eggNOG" id="ENOG503221C">
    <property type="taxonomic scope" value="Bacteria"/>
</dbReference>
<dbReference type="EMBL" id="AP008957">
    <property type="protein sequence ID" value="BAH33588.1"/>
    <property type="molecule type" value="Genomic_DNA"/>
</dbReference>